<feature type="transmembrane region" description="Helical" evidence="1">
    <location>
        <begin position="94"/>
        <end position="111"/>
    </location>
</feature>
<feature type="transmembrane region" description="Helical" evidence="1">
    <location>
        <begin position="160"/>
        <end position="185"/>
    </location>
</feature>
<dbReference type="GO" id="GO:0006814">
    <property type="term" value="P:sodium ion transport"/>
    <property type="evidence" value="ECO:0007669"/>
    <property type="project" value="InterPro"/>
</dbReference>
<protein>
    <recommendedName>
        <fullName evidence="4">Major facilitator superfamily (MFS) profile domain-containing protein</fullName>
    </recommendedName>
</protein>
<dbReference type="PATRIC" id="fig|742738.3.peg.3667"/>
<reference evidence="2 3" key="1">
    <citation type="submission" date="2011-08" db="EMBL/GenBank/DDBJ databases">
        <title>The Genome Sequence of Clostridium orbiscindens 1_3_50AFAA.</title>
        <authorList>
            <consortium name="The Broad Institute Genome Sequencing Platform"/>
            <person name="Earl A."/>
            <person name="Ward D."/>
            <person name="Feldgarden M."/>
            <person name="Gevers D."/>
            <person name="Daigneault M."/>
            <person name="Strauss J."/>
            <person name="Allen-Vercoe E."/>
            <person name="Young S.K."/>
            <person name="Zeng Q."/>
            <person name="Gargeya S."/>
            <person name="Fitzgerald M."/>
            <person name="Haas B."/>
            <person name="Abouelleil A."/>
            <person name="Alvarado L."/>
            <person name="Arachchi H.M."/>
            <person name="Berlin A."/>
            <person name="Brown A."/>
            <person name="Chapman S.B."/>
            <person name="Chen Z."/>
            <person name="Dunbar C."/>
            <person name="Freedman E."/>
            <person name="Gearin G."/>
            <person name="Gellesch M."/>
            <person name="Goldberg J."/>
            <person name="Griggs A."/>
            <person name="Gujja S."/>
            <person name="Heiman D."/>
            <person name="Howarth C."/>
            <person name="Larson L."/>
            <person name="Lui A."/>
            <person name="MacDonald P.J.P."/>
            <person name="Montmayeur A."/>
            <person name="Murphy C."/>
            <person name="Neiman D."/>
            <person name="Pearson M."/>
            <person name="Priest M."/>
            <person name="Roberts A."/>
            <person name="Saif S."/>
            <person name="Shea T."/>
            <person name="Shenoy N."/>
            <person name="Sisk P."/>
            <person name="Stolte C."/>
            <person name="Sykes S."/>
            <person name="Wortman J."/>
            <person name="Nusbaum C."/>
            <person name="Birren B."/>
        </authorList>
    </citation>
    <scope>NUCLEOTIDE SEQUENCE [LARGE SCALE GENOMIC DNA]</scope>
    <source>
        <strain evidence="2 3">1_3_50AFAA</strain>
    </source>
</reference>
<keyword evidence="1" id="KW-1133">Transmembrane helix</keyword>
<dbReference type="eggNOG" id="COG2211">
    <property type="taxonomic scope" value="Bacteria"/>
</dbReference>
<dbReference type="RefSeq" id="WP_024723252.1">
    <property type="nucleotide sequence ID" value="NZ_KN174166.1"/>
</dbReference>
<dbReference type="GeneID" id="63972646"/>
<keyword evidence="1" id="KW-0472">Membrane</keyword>
<evidence type="ECO:0000256" key="1">
    <source>
        <dbReference type="SAM" id="Phobius"/>
    </source>
</evidence>
<proteinExistence type="predicted"/>
<dbReference type="NCBIfam" id="TIGR00792">
    <property type="entry name" value="gph"/>
    <property type="match status" value="1"/>
</dbReference>
<feature type="transmembrane region" description="Helical" evidence="1">
    <location>
        <begin position="243"/>
        <end position="263"/>
    </location>
</feature>
<dbReference type="Proteomes" id="UP000029585">
    <property type="component" value="Unassembled WGS sequence"/>
</dbReference>
<dbReference type="GO" id="GO:0008643">
    <property type="term" value="P:carbohydrate transport"/>
    <property type="evidence" value="ECO:0007669"/>
    <property type="project" value="InterPro"/>
</dbReference>
<name>A0A096B451_FLAPL</name>
<dbReference type="AlphaFoldDB" id="A0A096B451"/>
<sequence>MSTEVVKEAKLEEEPRQCTKKEKLGHAIGVLGHDSMYTLWSTWTTPFLTDILKLPAGFLAFLFGGARFFDAFTDISMGIIADRTRSKWGRFRPWLLRSGPLMGICLALSFFKPDIGTIGLCIFAGIMYIITGSIVFTSVDIPFWSLPAAMTSNTKERSEIVGFTTTASNTITGIIGLVMPMALAFFGEFNWYVYFFLALAVAVWGVTMYLISFKLVREHVVPDDSEKFELKLALKNIFQNKPLLLIQISNIFCLLGMMLKGYLNYYYCVYNWGSLGYMTVLNLINLVGMVVGALIFTFLSQHIGKKNCMFLFAGLMTISSLVLYFAGYHNAIVLFATSSVSTVCVGAVMVCVNAMMMDTIEYGEWKTGQRNEAMITSTRCFVTKCVMAVAGIAVAAVIGLTGYIPQETVQPVNVLNSFHFVYTLVSAGIIILAVVPMLFYKLTEKRHAEIMEELAARKASKTQ</sequence>
<dbReference type="SUPFAM" id="SSF103473">
    <property type="entry name" value="MFS general substrate transporter"/>
    <property type="match status" value="1"/>
</dbReference>
<comment type="caution">
    <text evidence="2">The sequence shown here is derived from an EMBL/GenBank/DDBJ whole genome shotgun (WGS) entry which is preliminary data.</text>
</comment>
<evidence type="ECO:0000313" key="2">
    <source>
        <dbReference type="EMBL" id="KGF53736.1"/>
    </source>
</evidence>
<accession>A0A096B451</accession>
<dbReference type="InterPro" id="IPR001927">
    <property type="entry name" value="Na/Gal_symport"/>
</dbReference>
<dbReference type="EMBL" id="ADLO01000105">
    <property type="protein sequence ID" value="KGF53736.1"/>
    <property type="molecule type" value="Genomic_DNA"/>
</dbReference>
<dbReference type="InterPro" id="IPR036259">
    <property type="entry name" value="MFS_trans_sf"/>
</dbReference>
<gene>
    <name evidence="2" type="ORF">HMPREF9460_03556</name>
</gene>
<feature type="transmembrane region" description="Helical" evidence="1">
    <location>
        <begin position="332"/>
        <end position="360"/>
    </location>
</feature>
<feature type="transmembrane region" description="Helical" evidence="1">
    <location>
        <begin position="275"/>
        <end position="296"/>
    </location>
</feature>
<feature type="transmembrane region" description="Helical" evidence="1">
    <location>
        <begin position="117"/>
        <end position="139"/>
    </location>
</feature>
<evidence type="ECO:0000313" key="3">
    <source>
        <dbReference type="Proteomes" id="UP000029585"/>
    </source>
</evidence>
<dbReference type="GO" id="GO:0005886">
    <property type="term" value="C:plasma membrane"/>
    <property type="evidence" value="ECO:0007669"/>
    <property type="project" value="TreeGrafter"/>
</dbReference>
<feature type="transmembrane region" description="Helical" evidence="1">
    <location>
        <begin position="308"/>
        <end position="326"/>
    </location>
</feature>
<feature type="transmembrane region" description="Helical" evidence="1">
    <location>
        <begin position="420"/>
        <end position="440"/>
    </location>
</feature>
<feature type="transmembrane region" description="Helical" evidence="1">
    <location>
        <begin position="381"/>
        <end position="400"/>
    </location>
</feature>
<dbReference type="PANTHER" id="PTHR11328">
    <property type="entry name" value="MAJOR FACILITATOR SUPERFAMILY DOMAIN-CONTAINING PROTEIN"/>
    <property type="match status" value="1"/>
</dbReference>
<evidence type="ECO:0008006" key="4">
    <source>
        <dbReference type="Google" id="ProtNLM"/>
    </source>
</evidence>
<dbReference type="CDD" id="cd17332">
    <property type="entry name" value="MFS_MelB_like"/>
    <property type="match status" value="1"/>
</dbReference>
<keyword evidence="3" id="KW-1185">Reference proteome</keyword>
<dbReference type="GO" id="GO:0015293">
    <property type="term" value="F:symporter activity"/>
    <property type="evidence" value="ECO:0007669"/>
    <property type="project" value="InterPro"/>
</dbReference>
<dbReference type="Gene3D" id="1.20.1250.20">
    <property type="entry name" value="MFS general substrate transporter like domains"/>
    <property type="match status" value="1"/>
</dbReference>
<feature type="transmembrane region" description="Helical" evidence="1">
    <location>
        <begin position="191"/>
        <end position="211"/>
    </location>
</feature>
<dbReference type="InterPro" id="IPR039672">
    <property type="entry name" value="MFS_2"/>
</dbReference>
<dbReference type="HOGENOM" id="CLU_027408_0_3_9"/>
<dbReference type="PANTHER" id="PTHR11328:SF24">
    <property type="entry name" value="MAJOR FACILITATOR SUPERFAMILY (MFS) PROFILE DOMAIN-CONTAINING PROTEIN"/>
    <property type="match status" value="1"/>
</dbReference>
<keyword evidence="1" id="KW-0812">Transmembrane</keyword>
<dbReference type="Pfam" id="PF13347">
    <property type="entry name" value="MFS_2"/>
    <property type="match status" value="1"/>
</dbReference>
<organism evidence="2 3">
    <name type="scientific">Flavonifractor plautii 1_3_50AFAA</name>
    <dbReference type="NCBI Taxonomy" id="742738"/>
    <lineage>
        <taxon>Bacteria</taxon>
        <taxon>Bacillati</taxon>
        <taxon>Bacillota</taxon>
        <taxon>Clostridia</taxon>
        <taxon>Eubacteriales</taxon>
        <taxon>Oscillospiraceae</taxon>
        <taxon>Flavonifractor</taxon>
    </lineage>
</organism>